<dbReference type="PANTHER" id="PTHR46496:SF1">
    <property type="entry name" value="ZEAXANTHIN EPOXIDASE, CHLOROPLASTIC"/>
    <property type="match status" value="1"/>
</dbReference>
<keyword evidence="3" id="KW-0274">FAD</keyword>
<dbReference type="Proteomes" id="UP001231189">
    <property type="component" value="Unassembled WGS sequence"/>
</dbReference>
<evidence type="ECO:0000256" key="3">
    <source>
        <dbReference type="ARBA" id="ARBA00022827"/>
    </source>
</evidence>
<dbReference type="EMBL" id="JAUUTY010001423">
    <property type="protein sequence ID" value="KAK1558034.1"/>
    <property type="molecule type" value="Genomic_DNA"/>
</dbReference>
<dbReference type="PANTHER" id="PTHR46496">
    <property type="match status" value="1"/>
</dbReference>
<evidence type="ECO:0000256" key="1">
    <source>
        <dbReference type="ARBA" id="ARBA00001974"/>
    </source>
</evidence>
<dbReference type="GO" id="GO:0016491">
    <property type="term" value="F:oxidoreductase activity"/>
    <property type="evidence" value="ECO:0007669"/>
    <property type="project" value="UniProtKB-KW"/>
</dbReference>
<proteinExistence type="predicted"/>
<comment type="caution">
    <text evidence="5">The sequence shown here is derived from an EMBL/GenBank/DDBJ whole genome shotgun (WGS) entry which is preliminary data.</text>
</comment>
<gene>
    <name evidence="5" type="ORF">QYE76_037695</name>
</gene>
<dbReference type="AlphaFoldDB" id="A0AAD8UX61"/>
<keyword evidence="4" id="KW-0560">Oxidoreductase</keyword>
<reference evidence="5" key="1">
    <citation type="submission" date="2023-07" db="EMBL/GenBank/DDBJ databases">
        <title>A chromosome-level genome assembly of Lolium multiflorum.</title>
        <authorList>
            <person name="Chen Y."/>
            <person name="Copetti D."/>
            <person name="Kolliker R."/>
            <person name="Studer B."/>
        </authorList>
    </citation>
    <scope>NUCLEOTIDE SEQUENCE</scope>
    <source>
        <strain evidence="5">02402/16</strain>
        <tissue evidence="5">Leaf</tissue>
    </source>
</reference>
<evidence type="ECO:0000256" key="2">
    <source>
        <dbReference type="ARBA" id="ARBA00022630"/>
    </source>
</evidence>
<evidence type="ECO:0000256" key="4">
    <source>
        <dbReference type="ARBA" id="ARBA00023002"/>
    </source>
</evidence>
<keyword evidence="2" id="KW-0285">Flavoprotein</keyword>
<protein>
    <submittedName>
        <fullName evidence="5">Uncharacterized protein</fullName>
    </submittedName>
</protein>
<accession>A0AAD8UX61</accession>
<evidence type="ECO:0000313" key="6">
    <source>
        <dbReference type="Proteomes" id="UP001231189"/>
    </source>
</evidence>
<comment type="cofactor">
    <cofactor evidence="1">
        <name>FAD</name>
        <dbReference type="ChEBI" id="CHEBI:57692"/>
    </cofactor>
</comment>
<evidence type="ECO:0000313" key="5">
    <source>
        <dbReference type="EMBL" id="KAK1558034.1"/>
    </source>
</evidence>
<keyword evidence="6" id="KW-1185">Reference proteome</keyword>
<organism evidence="5 6">
    <name type="scientific">Lolium multiflorum</name>
    <name type="common">Italian ryegrass</name>
    <name type="synonym">Lolium perenne subsp. multiflorum</name>
    <dbReference type="NCBI Taxonomy" id="4521"/>
    <lineage>
        <taxon>Eukaryota</taxon>
        <taxon>Viridiplantae</taxon>
        <taxon>Streptophyta</taxon>
        <taxon>Embryophyta</taxon>
        <taxon>Tracheophyta</taxon>
        <taxon>Spermatophyta</taxon>
        <taxon>Magnoliopsida</taxon>
        <taxon>Liliopsida</taxon>
        <taxon>Poales</taxon>
        <taxon>Poaceae</taxon>
        <taxon>BOP clade</taxon>
        <taxon>Pooideae</taxon>
        <taxon>Poodae</taxon>
        <taxon>Poeae</taxon>
        <taxon>Poeae Chloroplast Group 2 (Poeae type)</taxon>
        <taxon>Loliodinae</taxon>
        <taxon>Loliinae</taxon>
        <taxon>Lolium</taxon>
    </lineage>
</organism>
<name>A0AAD8UX61_LOLMU</name>
<sequence>MGYQAGHVLSCAAAECVRISLGHCSLLEANIRLNFPSHVGSRHADMGEGAHGTRCRCQVAVVQAIPWIGRRCFDAMRWHCLLMRRAANIFVTYSNTPWLDWSSPACKCGKAIAHFIYGDLGTELTCAKPNGFLHLVTSLMDLYTHGKNRCYSTNNISVDTFTPATERGLPVTKTVSRIPLQDILARVVGDVPIMSNHHVVDFTDAGNKVNEQVHGDHLMDILIALEMDIIDHIHKASNPPTRK</sequence>